<gene>
    <name evidence="1" type="ORF">QAD02_003386</name>
</gene>
<sequence>MSNLPQGWGDLSSSQQLGVLFTVIQNIQSSSSKADHALVSLTEKIDSLLVTVKVQSGRLDNLERENPLLQYELNALEESGVNSSLSSELKLTGIPSNCNTSQGVLSGVILEKLGVASLKDDVLETREIEPKNNKNVALKTRLGDPHRDTFSFVIKFKSKCVRHVCTIMCSN</sequence>
<dbReference type="EMBL" id="CM056743">
    <property type="protein sequence ID" value="KAJ8672127.1"/>
    <property type="molecule type" value="Genomic_DNA"/>
</dbReference>
<proteinExistence type="predicted"/>
<dbReference type="Proteomes" id="UP001239111">
    <property type="component" value="Chromosome 3"/>
</dbReference>
<organism evidence="1 2">
    <name type="scientific">Eretmocerus hayati</name>
    <dbReference type="NCBI Taxonomy" id="131215"/>
    <lineage>
        <taxon>Eukaryota</taxon>
        <taxon>Metazoa</taxon>
        <taxon>Ecdysozoa</taxon>
        <taxon>Arthropoda</taxon>
        <taxon>Hexapoda</taxon>
        <taxon>Insecta</taxon>
        <taxon>Pterygota</taxon>
        <taxon>Neoptera</taxon>
        <taxon>Endopterygota</taxon>
        <taxon>Hymenoptera</taxon>
        <taxon>Apocrita</taxon>
        <taxon>Proctotrupomorpha</taxon>
        <taxon>Chalcidoidea</taxon>
        <taxon>Aphelinidae</taxon>
        <taxon>Aphelininae</taxon>
        <taxon>Eretmocerus</taxon>
    </lineage>
</organism>
<keyword evidence="2" id="KW-1185">Reference proteome</keyword>
<comment type="caution">
    <text evidence="1">The sequence shown here is derived from an EMBL/GenBank/DDBJ whole genome shotgun (WGS) entry which is preliminary data.</text>
</comment>
<accession>A0ACC2NM05</accession>
<name>A0ACC2NM05_9HYME</name>
<evidence type="ECO:0000313" key="1">
    <source>
        <dbReference type="EMBL" id="KAJ8672127.1"/>
    </source>
</evidence>
<protein>
    <submittedName>
        <fullName evidence="1">Uncharacterized protein</fullName>
    </submittedName>
</protein>
<reference evidence="1" key="1">
    <citation type="submission" date="2023-04" db="EMBL/GenBank/DDBJ databases">
        <title>A chromosome-level genome assembly of the parasitoid wasp Eretmocerus hayati.</title>
        <authorList>
            <person name="Zhong Y."/>
            <person name="Liu S."/>
            <person name="Liu Y."/>
        </authorList>
    </citation>
    <scope>NUCLEOTIDE SEQUENCE</scope>
    <source>
        <strain evidence="1">ZJU_SS_LIU_2023</strain>
    </source>
</reference>
<evidence type="ECO:0000313" key="2">
    <source>
        <dbReference type="Proteomes" id="UP001239111"/>
    </source>
</evidence>